<sequence length="376" mass="43630">MIKCVNYFKMGQQIFCRKNRGEKDHGYGGVGTATLGKLCTEADYGDIILIQDMAYVDSYTLMNSQEAHYLKHFLRFKAKENPQRVVQLWSRVAIVIESDIPEMKYLVEISEQGFKQYEFLSRMLYYKKDPDRVIAWMQCLKRPTEQGREMLTKFGNWTHMKNWKKLFQNDDPTHQWITEVVQLGVLNTKTILNKTIEGNNFVKTQLEQVFHLFTQHAGQTDEQKIIAWSMHGYQESVMQFADIANFLSFLTVNQQERDQKVMGIVNELEERQIIKNMRKQQAITEEGVTGLNFEGLLKVLIEVDALNAFQLTEKERMSVLSTQIVKALMLYVHMIGEVEGSSTTNSMDANDAFNRFQPFDGVTFARPRVLVGRSIK</sequence>
<comment type="caution">
    <text evidence="1">The sequence shown here is derived from an EMBL/GenBank/DDBJ whole genome shotgun (WGS) entry which is preliminary data.</text>
</comment>
<name>A0A8J8NLC8_HALGN</name>
<protein>
    <submittedName>
        <fullName evidence="1">Uncharacterized protein</fullName>
    </submittedName>
</protein>
<reference evidence="1" key="1">
    <citation type="submission" date="2019-06" db="EMBL/GenBank/DDBJ databases">
        <authorList>
            <person name="Zheng W."/>
        </authorList>
    </citation>
    <scope>NUCLEOTIDE SEQUENCE</scope>
    <source>
        <strain evidence="1">QDHG01</strain>
    </source>
</reference>
<organism evidence="1 2">
    <name type="scientific">Halteria grandinella</name>
    <dbReference type="NCBI Taxonomy" id="5974"/>
    <lineage>
        <taxon>Eukaryota</taxon>
        <taxon>Sar</taxon>
        <taxon>Alveolata</taxon>
        <taxon>Ciliophora</taxon>
        <taxon>Intramacronucleata</taxon>
        <taxon>Spirotrichea</taxon>
        <taxon>Stichotrichia</taxon>
        <taxon>Sporadotrichida</taxon>
        <taxon>Halteriidae</taxon>
        <taxon>Halteria</taxon>
    </lineage>
</organism>
<dbReference type="AlphaFoldDB" id="A0A8J8NLC8"/>
<dbReference type="OrthoDB" id="10528909at2759"/>
<proteinExistence type="predicted"/>
<gene>
    <name evidence="1" type="ORF">FGO68_gene4851</name>
</gene>
<evidence type="ECO:0000313" key="1">
    <source>
        <dbReference type="EMBL" id="TNV77393.1"/>
    </source>
</evidence>
<dbReference type="EMBL" id="RRYP01011990">
    <property type="protein sequence ID" value="TNV77393.1"/>
    <property type="molecule type" value="Genomic_DNA"/>
</dbReference>
<accession>A0A8J8NLC8</accession>
<keyword evidence="2" id="KW-1185">Reference proteome</keyword>
<evidence type="ECO:0000313" key="2">
    <source>
        <dbReference type="Proteomes" id="UP000785679"/>
    </source>
</evidence>
<dbReference type="Proteomes" id="UP000785679">
    <property type="component" value="Unassembled WGS sequence"/>
</dbReference>